<protein>
    <submittedName>
        <fullName evidence="10">snRNA-activating protein complex subunit</fullName>
    </submittedName>
</protein>
<evidence type="ECO:0000259" key="7">
    <source>
        <dbReference type="PROSITE" id="PS50090"/>
    </source>
</evidence>
<evidence type="ECO:0000256" key="5">
    <source>
        <dbReference type="ARBA" id="ARBA00023242"/>
    </source>
</evidence>
<dbReference type="OMA" id="EFDWHKI"/>
<dbReference type="PANTHER" id="PTHR46621">
    <property type="entry name" value="SNRNA-ACTIVATING PROTEIN COMPLEX SUBUNIT 4"/>
    <property type="match status" value="1"/>
</dbReference>
<accession>A0A026WNF2</accession>
<evidence type="ECO:0000313" key="11">
    <source>
        <dbReference type="Proteomes" id="UP000053097"/>
    </source>
</evidence>
<keyword evidence="5" id="KW-0539">Nucleus</keyword>
<dbReference type="SUPFAM" id="SSF46689">
    <property type="entry name" value="Homeodomain-like"/>
    <property type="match status" value="3"/>
</dbReference>
<dbReference type="GO" id="GO:0005634">
    <property type="term" value="C:nucleus"/>
    <property type="evidence" value="ECO:0007669"/>
    <property type="project" value="UniProtKB-SubCell"/>
</dbReference>
<dbReference type="InterPro" id="IPR017930">
    <property type="entry name" value="Myb_dom"/>
</dbReference>
<dbReference type="GO" id="GO:0042795">
    <property type="term" value="P:snRNA transcription by RNA polymerase II"/>
    <property type="evidence" value="ECO:0007669"/>
    <property type="project" value="TreeGrafter"/>
</dbReference>
<dbReference type="PROSITE" id="PS51293">
    <property type="entry name" value="SANT"/>
    <property type="match status" value="1"/>
</dbReference>
<sequence length="932" mass="108303">MNESEDSSILADIQALDKALVLDIKAESQQEQDDCDNQSSFSADASPAAVDDEDNYLDANRDIDADQDSLDAYEINRRLIVGLTIAKEKLTALLQECDHKIKKLDVKIKVHTNGSSSRRCPISSIGIPYFKDKNNFSAPKNYDTKLKESRGELFLLSLKSPGRWSEKDRDTLLRAVHNQAIESVLLTNCNIDDDEEGNEELSERSRKPDKRKRNGQEMRTKFVLPKSLNELVGALGEKEFDWCKISVTDFDGKHSPEECRAMWNVYLHPQIRKSNWTGVEDKRLLRYAKQHRFQDWDTIAVRLQTNRSAYQCFIRYNTIKSVPSAGRTWSKAEDKHLVKVVNTLKIGDYIPWSQIASYLCHRTKQQIYTRWTYRKAPHLRKGRFTQAETETLLKAMNTYGRDFSKISNAIMPSRTPVQLSEHYYTLKKNQNGANVWTIDDDMKLIQLHKKYGNDWSRIQNTHFVHKTRTQVRHRFNALVRYIKKGISIECIPRQYPSSYNIKKNTPINNKLLLKYHDKNTLTLEKIPATITTTDIQLKLYETLSFPPSTKTTNSQDELYNLGQLACETKKLYNVLKLLDLNLDIPYNFLKYIHVSRKDKQLLISLKEYINERTNRIQNGEIVENLKLRMFGKSQSVGENSRFIPPVPFCGHTRKRKANNKMQQCIDCVINLNQNFIIDALTEFPKTPAIEPFISIEEKDQFDKFSQLLTNNCYDYEREIINLDELEYSSFFNKRDIKYCTQIEQSSNLQKATEHVKEDNRKMCTSNNGILPNRATLLGFKNLLLWKLLYEYQIKSGESSSFMEDSQKSEETVIIDSEESNEYKRAYKLLRTRLYQLFKFPIGLSNTMLEMCDPDTTVLETVDKTAKQTTKEVSRKRKYEDVNPVFLAESNKEAKVNILADSNCQQNTNTKTIDLPMVRSSKRISKKYKIIAK</sequence>
<feature type="domain" description="Myb-like" evidence="7">
    <location>
        <begin position="268"/>
        <end position="320"/>
    </location>
</feature>
<dbReference type="GO" id="GO:0019185">
    <property type="term" value="C:snRNA-activating protein complex"/>
    <property type="evidence" value="ECO:0007669"/>
    <property type="project" value="TreeGrafter"/>
</dbReference>
<dbReference type="AlphaFoldDB" id="A0A026WNF2"/>
<dbReference type="GO" id="GO:0042796">
    <property type="term" value="P:snRNA transcription by RNA polymerase III"/>
    <property type="evidence" value="ECO:0007669"/>
    <property type="project" value="TreeGrafter"/>
</dbReference>
<dbReference type="InterPro" id="IPR017884">
    <property type="entry name" value="SANT_dom"/>
</dbReference>
<dbReference type="PANTHER" id="PTHR46621:SF1">
    <property type="entry name" value="SNRNA-ACTIVATING PROTEIN COMPLEX SUBUNIT 4"/>
    <property type="match status" value="1"/>
</dbReference>
<dbReference type="OrthoDB" id="2143914at2759"/>
<evidence type="ECO:0000256" key="3">
    <source>
        <dbReference type="ARBA" id="ARBA00023125"/>
    </source>
</evidence>
<dbReference type="InterPro" id="IPR001005">
    <property type="entry name" value="SANT/Myb"/>
</dbReference>
<dbReference type="Gene3D" id="1.10.10.60">
    <property type="entry name" value="Homeodomain-like"/>
    <property type="match status" value="4"/>
</dbReference>
<dbReference type="Pfam" id="PF00249">
    <property type="entry name" value="Myb_DNA-binding"/>
    <property type="match status" value="2"/>
</dbReference>
<dbReference type="Proteomes" id="UP000053097">
    <property type="component" value="Unassembled WGS sequence"/>
</dbReference>
<evidence type="ECO:0000256" key="1">
    <source>
        <dbReference type="ARBA" id="ARBA00004123"/>
    </source>
</evidence>
<evidence type="ECO:0000313" key="10">
    <source>
        <dbReference type="EMBL" id="EZA56604.1"/>
    </source>
</evidence>
<feature type="region of interest" description="Disordered" evidence="6">
    <location>
        <begin position="195"/>
        <end position="218"/>
    </location>
</feature>
<dbReference type="Pfam" id="PF13921">
    <property type="entry name" value="Myb_DNA-bind_6"/>
    <property type="match status" value="1"/>
</dbReference>
<reference evidence="10 11" key="1">
    <citation type="journal article" date="2014" name="Curr. Biol.">
        <title>The genome of the clonal raider ant Cerapachys biroi.</title>
        <authorList>
            <person name="Oxley P.R."/>
            <person name="Ji L."/>
            <person name="Fetter-Pruneda I."/>
            <person name="McKenzie S.K."/>
            <person name="Li C."/>
            <person name="Hu H."/>
            <person name="Zhang G."/>
            <person name="Kronauer D.J."/>
        </authorList>
    </citation>
    <scope>NUCLEOTIDE SEQUENCE [LARGE SCALE GENOMIC DNA]</scope>
</reference>
<dbReference type="GO" id="GO:0001006">
    <property type="term" value="F:RNA polymerase III type 3 promoter sequence-specific DNA binding"/>
    <property type="evidence" value="ECO:0007669"/>
    <property type="project" value="TreeGrafter"/>
</dbReference>
<feature type="domain" description="SANT" evidence="8">
    <location>
        <begin position="379"/>
        <end position="431"/>
    </location>
</feature>
<dbReference type="PROSITE" id="PS51294">
    <property type="entry name" value="HTH_MYB"/>
    <property type="match status" value="3"/>
</dbReference>
<name>A0A026WNF2_OOCBI</name>
<feature type="domain" description="HTH myb-type" evidence="9">
    <location>
        <begin position="268"/>
        <end position="324"/>
    </location>
</feature>
<dbReference type="PROSITE" id="PS50090">
    <property type="entry name" value="MYB_LIKE"/>
    <property type="match status" value="3"/>
</dbReference>
<feature type="domain" description="Myb-like" evidence="7">
    <location>
        <begin position="329"/>
        <end position="371"/>
    </location>
</feature>
<dbReference type="SMART" id="SM00717">
    <property type="entry name" value="SANT"/>
    <property type="match status" value="5"/>
</dbReference>
<dbReference type="CDD" id="cd00167">
    <property type="entry name" value="SANT"/>
    <property type="match status" value="4"/>
</dbReference>
<comment type="subcellular location">
    <subcellularLocation>
        <location evidence="1">Nucleus</location>
    </subcellularLocation>
</comment>
<proteinExistence type="predicted"/>
<dbReference type="EMBL" id="KK107161">
    <property type="protein sequence ID" value="EZA56604.1"/>
    <property type="molecule type" value="Genomic_DNA"/>
</dbReference>
<keyword evidence="4" id="KW-0804">Transcription</keyword>
<feature type="domain" description="HTH myb-type" evidence="9">
    <location>
        <begin position="436"/>
        <end position="483"/>
    </location>
</feature>
<feature type="domain" description="Myb-like" evidence="7">
    <location>
        <begin position="436"/>
        <end position="479"/>
    </location>
</feature>
<keyword evidence="11" id="KW-1185">Reference proteome</keyword>
<dbReference type="GO" id="GO:0000978">
    <property type="term" value="F:RNA polymerase II cis-regulatory region sequence-specific DNA binding"/>
    <property type="evidence" value="ECO:0007669"/>
    <property type="project" value="TreeGrafter"/>
</dbReference>
<dbReference type="InterPro" id="IPR009057">
    <property type="entry name" value="Homeodomain-like_sf"/>
</dbReference>
<feature type="region of interest" description="Disordered" evidence="6">
    <location>
        <begin position="27"/>
        <end position="49"/>
    </location>
</feature>
<evidence type="ECO:0000259" key="9">
    <source>
        <dbReference type="PROSITE" id="PS51294"/>
    </source>
</evidence>
<keyword evidence="2" id="KW-0805">Transcription regulation</keyword>
<organism evidence="10 11">
    <name type="scientific">Ooceraea biroi</name>
    <name type="common">Clonal raider ant</name>
    <name type="synonym">Cerapachys biroi</name>
    <dbReference type="NCBI Taxonomy" id="2015173"/>
    <lineage>
        <taxon>Eukaryota</taxon>
        <taxon>Metazoa</taxon>
        <taxon>Ecdysozoa</taxon>
        <taxon>Arthropoda</taxon>
        <taxon>Hexapoda</taxon>
        <taxon>Insecta</taxon>
        <taxon>Pterygota</taxon>
        <taxon>Neoptera</taxon>
        <taxon>Endopterygota</taxon>
        <taxon>Hymenoptera</taxon>
        <taxon>Apocrita</taxon>
        <taxon>Aculeata</taxon>
        <taxon>Formicoidea</taxon>
        <taxon>Formicidae</taxon>
        <taxon>Dorylinae</taxon>
        <taxon>Ooceraea</taxon>
    </lineage>
</organism>
<keyword evidence="3" id="KW-0238">DNA-binding</keyword>
<evidence type="ECO:0000256" key="2">
    <source>
        <dbReference type="ARBA" id="ARBA00023015"/>
    </source>
</evidence>
<evidence type="ECO:0000256" key="4">
    <source>
        <dbReference type="ARBA" id="ARBA00023163"/>
    </source>
</evidence>
<evidence type="ECO:0000256" key="6">
    <source>
        <dbReference type="SAM" id="MobiDB-lite"/>
    </source>
</evidence>
<gene>
    <name evidence="10" type="ORF">X777_03282</name>
</gene>
<dbReference type="InterPro" id="IPR051575">
    <property type="entry name" value="Myb-like_DNA-bd"/>
</dbReference>
<dbReference type="STRING" id="2015173.A0A026WNF2"/>
<feature type="domain" description="HTH myb-type" evidence="9">
    <location>
        <begin position="376"/>
        <end position="431"/>
    </location>
</feature>
<evidence type="ECO:0000259" key="8">
    <source>
        <dbReference type="PROSITE" id="PS51293"/>
    </source>
</evidence>